<name>A0A7W8QKF8_9ACTN</name>
<feature type="transmembrane region" description="Helical" evidence="7">
    <location>
        <begin position="155"/>
        <end position="173"/>
    </location>
</feature>
<dbReference type="GO" id="GO:0055085">
    <property type="term" value="P:transmembrane transport"/>
    <property type="evidence" value="ECO:0007669"/>
    <property type="project" value="InterPro"/>
</dbReference>
<dbReference type="Pfam" id="PF00528">
    <property type="entry name" value="BPD_transp_1"/>
    <property type="match status" value="1"/>
</dbReference>
<gene>
    <name evidence="9" type="ORF">HDA36_002196</name>
</gene>
<sequence>MTTAPRSPAARPRRRVRSVAAPRRAAAAAVVHLLLAGLALAFLLPALWLLLAAFDAHASARVRLPEAFTLDNFAAVATRDVLFLPIWNSLFICGGAAVVTVVASVLAAYPLSRFGLRFGRPFLYTVLFATGLPLTAIMVPVYSLFVQFGLVDSRWATMFFLAAASLPFGIWLTKNFLDGIPIELEEAAWVDGASARQSLLRLVVPLAAPGLAVVGVFTLVITWGNFFVPFLLLRSAERIPAAVRIYTFFGQYGQVSYGELAAYSLLYALPVVVLYLVAARSLGGAFNFGGAMKG</sequence>
<evidence type="ECO:0000256" key="3">
    <source>
        <dbReference type="ARBA" id="ARBA00022475"/>
    </source>
</evidence>
<feature type="domain" description="ABC transmembrane type-1" evidence="8">
    <location>
        <begin position="86"/>
        <end position="278"/>
    </location>
</feature>
<keyword evidence="9" id="KW-0762">Sugar transport</keyword>
<dbReference type="SUPFAM" id="SSF161098">
    <property type="entry name" value="MetI-like"/>
    <property type="match status" value="1"/>
</dbReference>
<evidence type="ECO:0000313" key="9">
    <source>
        <dbReference type="EMBL" id="MBB5432112.1"/>
    </source>
</evidence>
<dbReference type="InterPro" id="IPR050901">
    <property type="entry name" value="BP-dep_ABC_trans_perm"/>
</dbReference>
<dbReference type="GO" id="GO:0005886">
    <property type="term" value="C:plasma membrane"/>
    <property type="evidence" value="ECO:0007669"/>
    <property type="project" value="UniProtKB-SubCell"/>
</dbReference>
<feature type="transmembrane region" description="Helical" evidence="7">
    <location>
        <begin position="260"/>
        <end position="278"/>
    </location>
</feature>
<proteinExistence type="inferred from homology"/>
<keyword evidence="3" id="KW-1003">Cell membrane</keyword>
<evidence type="ECO:0000256" key="7">
    <source>
        <dbReference type="RuleBase" id="RU363032"/>
    </source>
</evidence>
<feature type="transmembrane region" description="Helical" evidence="7">
    <location>
        <begin position="202"/>
        <end position="224"/>
    </location>
</feature>
<protein>
    <submittedName>
        <fullName evidence="9">Multiple sugar transport system permease protein</fullName>
    </submittedName>
</protein>
<evidence type="ECO:0000313" key="10">
    <source>
        <dbReference type="Proteomes" id="UP000572635"/>
    </source>
</evidence>
<dbReference type="CDD" id="cd06261">
    <property type="entry name" value="TM_PBP2"/>
    <property type="match status" value="1"/>
</dbReference>
<accession>A0A7W8QKF8</accession>
<feature type="transmembrane region" description="Helical" evidence="7">
    <location>
        <begin position="121"/>
        <end position="143"/>
    </location>
</feature>
<evidence type="ECO:0000256" key="6">
    <source>
        <dbReference type="ARBA" id="ARBA00023136"/>
    </source>
</evidence>
<dbReference type="AlphaFoldDB" id="A0A7W8QKF8"/>
<dbReference type="InterPro" id="IPR035906">
    <property type="entry name" value="MetI-like_sf"/>
</dbReference>
<comment type="similarity">
    <text evidence="7">Belongs to the binding-protein-dependent transport system permease family.</text>
</comment>
<dbReference type="InterPro" id="IPR000515">
    <property type="entry name" value="MetI-like"/>
</dbReference>
<evidence type="ECO:0000256" key="4">
    <source>
        <dbReference type="ARBA" id="ARBA00022692"/>
    </source>
</evidence>
<evidence type="ECO:0000256" key="1">
    <source>
        <dbReference type="ARBA" id="ARBA00004651"/>
    </source>
</evidence>
<reference evidence="9 10" key="1">
    <citation type="submission" date="2020-08" db="EMBL/GenBank/DDBJ databases">
        <title>Sequencing the genomes of 1000 actinobacteria strains.</title>
        <authorList>
            <person name="Klenk H.-P."/>
        </authorList>
    </citation>
    <scope>NUCLEOTIDE SEQUENCE [LARGE SCALE GENOMIC DNA]</scope>
    <source>
        <strain evidence="9 10">DSM 44551</strain>
    </source>
</reference>
<evidence type="ECO:0000256" key="5">
    <source>
        <dbReference type="ARBA" id="ARBA00022989"/>
    </source>
</evidence>
<dbReference type="EMBL" id="JACHDB010000001">
    <property type="protein sequence ID" value="MBB5432112.1"/>
    <property type="molecule type" value="Genomic_DNA"/>
</dbReference>
<dbReference type="RefSeq" id="WP_184391722.1">
    <property type="nucleotide sequence ID" value="NZ_BAAAJD010000095.1"/>
</dbReference>
<organism evidence="9 10">
    <name type="scientific">Nocardiopsis composta</name>
    <dbReference type="NCBI Taxonomy" id="157465"/>
    <lineage>
        <taxon>Bacteria</taxon>
        <taxon>Bacillati</taxon>
        <taxon>Actinomycetota</taxon>
        <taxon>Actinomycetes</taxon>
        <taxon>Streptosporangiales</taxon>
        <taxon>Nocardiopsidaceae</taxon>
        <taxon>Nocardiopsis</taxon>
    </lineage>
</organism>
<evidence type="ECO:0000259" key="8">
    <source>
        <dbReference type="PROSITE" id="PS50928"/>
    </source>
</evidence>
<dbReference type="PROSITE" id="PS50928">
    <property type="entry name" value="ABC_TM1"/>
    <property type="match status" value="1"/>
</dbReference>
<keyword evidence="6 7" id="KW-0472">Membrane</keyword>
<keyword evidence="5 7" id="KW-1133">Transmembrane helix</keyword>
<comment type="caution">
    <text evidence="9">The sequence shown here is derived from an EMBL/GenBank/DDBJ whole genome shotgun (WGS) entry which is preliminary data.</text>
</comment>
<comment type="subcellular location">
    <subcellularLocation>
        <location evidence="1 7">Cell membrane</location>
        <topology evidence="1 7">Multi-pass membrane protein</topology>
    </subcellularLocation>
</comment>
<dbReference type="PANTHER" id="PTHR32243">
    <property type="entry name" value="MALTOSE TRANSPORT SYSTEM PERMEASE-RELATED"/>
    <property type="match status" value="1"/>
</dbReference>
<keyword evidence="4 7" id="KW-0812">Transmembrane</keyword>
<dbReference type="Gene3D" id="1.10.3720.10">
    <property type="entry name" value="MetI-like"/>
    <property type="match status" value="1"/>
</dbReference>
<evidence type="ECO:0000256" key="2">
    <source>
        <dbReference type="ARBA" id="ARBA00022448"/>
    </source>
</evidence>
<dbReference type="Proteomes" id="UP000572635">
    <property type="component" value="Unassembled WGS sequence"/>
</dbReference>
<keyword evidence="10" id="KW-1185">Reference proteome</keyword>
<dbReference type="PANTHER" id="PTHR32243:SF18">
    <property type="entry name" value="INNER MEMBRANE ABC TRANSPORTER PERMEASE PROTEIN YCJP"/>
    <property type="match status" value="1"/>
</dbReference>
<feature type="transmembrane region" description="Helical" evidence="7">
    <location>
        <begin position="86"/>
        <end position="109"/>
    </location>
</feature>
<keyword evidence="2 7" id="KW-0813">Transport</keyword>